<evidence type="ECO:0000256" key="7">
    <source>
        <dbReference type="SAM" id="Phobius"/>
    </source>
</evidence>
<feature type="transmembrane region" description="Helical" evidence="7">
    <location>
        <begin position="284"/>
        <end position="301"/>
    </location>
</feature>
<evidence type="ECO:0000259" key="8">
    <source>
        <dbReference type="Pfam" id="PF03600"/>
    </source>
</evidence>
<feature type="transmembrane region" description="Helical" evidence="7">
    <location>
        <begin position="255"/>
        <end position="272"/>
    </location>
</feature>
<dbReference type="Proteomes" id="UP000823910">
    <property type="component" value="Unassembled WGS sequence"/>
</dbReference>
<evidence type="ECO:0000256" key="1">
    <source>
        <dbReference type="ARBA" id="ARBA00004141"/>
    </source>
</evidence>
<name>A0A9D2MZU6_9FIRM</name>
<dbReference type="GO" id="GO:0005886">
    <property type="term" value="C:plasma membrane"/>
    <property type="evidence" value="ECO:0007669"/>
    <property type="project" value="TreeGrafter"/>
</dbReference>
<keyword evidence="3 7" id="KW-0812">Transmembrane</keyword>
<evidence type="ECO:0000256" key="5">
    <source>
        <dbReference type="ARBA" id="ARBA00022989"/>
    </source>
</evidence>
<feature type="transmembrane region" description="Helical" evidence="7">
    <location>
        <begin position="408"/>
        <end position="428"/>
    </location>
</feature>
<dbReference type="PANTHER" id="PTHR43652">
    <property type="entry name" value="BASIC AMINO ACID ANTIPORTER YFCC-RELATED"/>
    <property type="match status" value="1"/>
</dbReference>
<dbReference type="GO" id="GO:0055085">
    <property type="term" value="P:transmembrane transport"/>
    <property type="evidence" value="ECO:0007669"/>
    <property type="project" value="InterPro"/>
</dbReference>
<dbReference type="AlphaFoldDB" id="A0A9D2MZU6"/>
<keyword evidence="4" id="KW-0677">Repeat</keyword>
<evidence type="ECO:0000256" key="2">
    <source>
        <dbReference type="ARBA" id="ARBA00022448"/>
    </source>
</evidence>
<feature type="transmembrane region" description="Helical" evidence="7">
    <location>
        <begin position="47"/>
        <end position="69"/>
    </location>
</feature>
<feature type="transmembrane region" description="Helical" evidence="7">
    <location>
        <begin position="232"/>
        <end position="249"/>
    </location>
</feature>
<dbReference type="InterPro" id="IPR004680">
    <property type="entry name" value="Cit_transptr-like_dom"/>
</dbReference>
<evidence type="ECO:0000256" key="4">
    <source>
        <dbReference type="ARBA" id="ARBA00022737"/>
    </source>
</evidence>
<sequence>MSQLTICLIIFALTVIGFCSGKYSLATISITSLMALAVTGCLSVDEALAYFSNNNVIMIGGMCVVAAGFNRTRFCSSLADKISSASKGSLNKLMLGYVLIGVLLSQFIQSPVVAFGIVAPMLAASAESMGIKPSKVMFGAGVATVITCCTLPLGAGATVAAELNGYLESYGYVDHMVDLIDPMKGRLPLMIIAVLYCALVQPKFSPDEPVVAAVASVKAAKAKEPLKPFQEYAGIIIFFVDALALMFASNIGLENWEITVIGALAMILFGVLKPREATASLPMSMLLLIVGALGMSGALSATGAGELIGGHIGGIVKAVNYNSYIVGAIFFVIPFLLTQVMQNRGTMLIFHPIAIATCAAIGANPVGLMILIQAACLSAFMTPMATPAIPYIMDYGGYNQTSMFKQSWLLAIICCVVSVLWVMTVFPLM</sequence>
<feature type="transmembrane region" description="Helical" evidence="7">
    <location>
        <begin position="138"/>
        <end position="163"/>
    </location>
</feature>
<evidence type="ECO:0000256" key="3">
    <source>
        <dbReference type="ARBA" id="ARBA00022692"/>
    </source>
</evidence>
<feature type="transmembrane region" description="Helical" evidence="7">
    <location>
        <begin position="90"/>
        <end position="108"/>
    </location>
</feature>
<evidence type="ECO:0000256" key="6">
    <source>
        <dbReference type="ARBA" id="ARBA00023136"/>
    </source>
</evidence>
<reference evidence="9" key="2">
    <citation type="submission" date="2021-04" db="EMBL/GenBank/DDBJ databases">
        <authorList>
            <person name="Gilroy R."/>
        </authorList>
    </citation>
    <scope>NUCLEOTIDE SEQUENCE</scope>
    <source>
        <strain evidence="9">CHK180-15479</strain>
    </source>
</reference>
<proteinExistence type="predicted"/>
<dbReference type="EMBL" id="DWWT01000020">
    <property type="protein sequence ID" value="HJC05491.1"/>
    <property type="molecule type" value="Genomic_DNA"/>
</dbReference>
<keyword evidence="6 7" id="KW-0472">Membrane</keyword>
<evidence type="ECO:0000313" key="9">
    <source>
        <dbReference type="EMBL" id="HJC05491.1"/>
    </source>
</evidence>
<gene>
    <name evidence="9" type="ORF">H9704_04975</name>
</gene>
<feature type="transmembrane region" description="Helical" evidence="7">
    <location>
        <begin position="353"/>
        <end position="381"/>
    </location>
</feature>
<accession>A0A9D2MZU6</accession>
<feature type="transmembrane region" description="Helical" evidence="7">
    <location>
        <begin position="321"/>
        <end position="341"/>
    </location>
</feature>
<feature type="domain" description="Citrate transporter-like" evidence="8">
    <location>
        <begin position="22"/>
        <end position="343"/>
    </location>
</feature>
<dbReference type="Pfam" id="PF03600">
    <property type="entry name" value="CitMHS"/>
    <property type="match status" value="1"/>
</dbReference>
<organism evidence="9 10">
    <name type="scientific">Candidatus Enterocloster excrementipullorum</name>
    <dbReference type="NCBI Taxonomy" id="2838559"/>
    <lineage>
        <taxon>Bacteria</taxon>
        <taxon>Bacillati</taxon>
        <taxon>Bacillota</taxon>
        <taxon>Clostridia</taxon>
        <taxon>Lachnospirales</taxon>
        <taxon>Lachnospiraceae</taxon>
        <taxon>Enterocloster</taxon>
    </lineage>
</organism>
<reference evidence="9" key="1">
    <citation type="journal article" date="2021" name="PeerJ">
        <title>Extensive microbial diversity within the chicken gut microbiome revealed by metagenomics and culture.</title>
        <authorList>
            <person name="Gilroy R."/>
            <person name="Ravi A."/>
            <person name="Getino M."/>
            <person name="Pursley I."/>
            <person name="Horton D.L."/>
            <person name="Alikhan N.F."/>
            <person name="Baker D."/>
            <person name="Gharbi K."/>
            <person name="Hall N."/>
            <person name="Watson M."/>
            <person name="Adriaenssens E.M."/>
            <person name="Foster-Nyarko E."/>
            <person name="Jarju S."/>
            <person name="Secka A."/>
            <person name="Antonio M."/>
            <person name="Oren A."/>
            <person name="Chaudhuri R.R."/>
            <person name="La Ragione R."/>
            <person name="Hildebrand F."/>
            <person name="Pallen M.J."/>
        </authorList>
    </citation>
    <scope>NUCLEOTIDE SEQUENCE</scope>
    <source>
        <strain evidence="9">CHK180-15479</strain>
    </source>
</reference>
<evidence type="ECO:0000313" key="10">
    <source>
        <dbReference type="Proteomes" id="UP000823910"/>
    </source>
</evidence>
<dbReference type="InterPro" id="IPR051679">
    <property type="entry name" value="DASS-Related_Transporters"/>
</dbReference>
<comment type="subcellular location">
    <subcellularLocation>
        <location evidence="1">Membrane</location>
        <topology evidence="1">Multi-pass membrane protein</topology>
    </subcellularLocation>
</comment>
<keyword evidence="5 7" id="KW-1133">Transmembrane helix</keyword>
<comment type="caution">
    <text evidence="9">The sequence shown here is derived from an EMBL/GenBank/DDBJ whole genome shotgun (WGS) entry which is preliminary data.</text>
</comment>
<protein>
    <recommendedName>
        <fullName evidence="8">Citrate transporter-like domain-containing protein</fullName>
    </recommendedName>
</protein>
<dbReference type="PANTHER" id="PTHR43652:SF2">
    <property type="entry name" value="BASIC AMINO ACID ANTIPORTER YFCC-RELATED"/>
    <property type="match status" value="1"/>
</dbReference>
<keyword evidence="2" id="KW-0813">Transport</keyword>